<name>A0AC35TRG0_9BILA</name>
<organism evidence="1 2">
    <name type="scientific">Rhabditophanes sp. KR3021</name>
    <dbReference type="NCBI Taxonomy" id="114890"/>
    <lineage>
        <taxon>Eukaryota</taxon>
        <taxon>Metazoa</taxon>
        <taxon>Ecdysozoa</taxon>
        <taxon>Nematoda</taxon>
        <taxon>Chromadorea</taxon>
        <taxon>Rhabditida</taxon>
        <taxon>Tylenchina</taxon>
        <taxon>Panagrolaimomorpha</taxon>
        <taxon>Strongyloidoidea</taxon>
        <taxon>Alloionematidae</taxon>
        <taxon>Rhabditophanes</taxon>
    </lineage>
</organism>
<sequence>MVEIASYEEYDISPSKIYELYTENLLWSIFLTSTALHAIMLITSPLQAVLKWYRRRCSDSDTFIPYICGVIGSSLWFRYAIFIGDSKMMLLQLYALTMQSFFIFALLTYRSKKKKLLRGVIVIYIVLICFNYYVSIISHEDGKILTGRLASAAQIGGSFVCPYLIYKAVSTGYIDFIPMAPVAFTWIMEAHAIIYSVGIDDFYMLLSNTIFFCMDGSLLCMFFIFPTEKPTTKEAIM</sequence>
<protein>
    <submittedName>
        <fullName evidence="2">Sugar transporter SWEET</fullName>
    </submittedName>
</protein>
<dbReference type="Proteomes" id="UP000095286">
    <property type="component" value="Unplaced"/>
</dbReference>
<proteinExistence type="predicted"/>
<accession>A0AC35TRG0</accession>
<dbReference type="WBParaSite" id="RSKR_0000313600.1">
    <property type="protein sequence ID" value="RSKR_0000313600.1"/>
    <property type="gene ID" value="RSKR_0000313600"/>
</dbReference>
<evidence type="ECO:0000313" key="1">
    <source>
        <dbReference type="Proteomes" id="UP000095286"/>
    </source>
</evidence>
<reference evidence="2" key="1">
    <citation type="submission" date="2016-11" db="UniProtKB">
        <authorList>
            <consortium name="WormBaseParasite"/>
        </authorList>
    </citation>
    <scope>IDENTIFICATION</scope>
    <source>
        <strain evidence="2">KR3021</strain>
    </source>
</reference>
<evidence type="ECO:0000313" key="2">
    <source>
        <dbReference type="WBParaSite" id="RSKR_0000313600.1"/>
    </source>
</evidence>